<feature type="domain" description="C2H2-type" evidence="8">
    <location>
        <begin position="471"/>
        <end position="498"/>
    </location>
</feature>
<dbReference type="SMART" id="SM00355">
    <property type="entry name" value="ZnF_C2H2"/>
    <property type="match status" value="6"/>
</dbReference>
<evidence type="ECO:0000256" key="2">
    <source>
        <dbReference type="ARBA" id="ARBA00022723"/>
    </source>
</evidence>
<dbReference type="PROSITE" id="PS50157">
    <property type="entry name" value="ZINC_FINGER_C2H2_2"/>
    <property type="match status" value="4"/>
</dbReference>
<evidence type="ECO:0000256" key="7">
    <source>
        <dbReference type="PROSITE-ProRule" id="PRU00042"/>
    </source>
</evidence>
<dbReference type="Pfam" id="PF00096">
    <property type="entry name" value="zf-C2H2"/>
    <property type="match status" value="3"/>
</dbReference>
<dbReference type="InterPro" id="IPR036236">
    <property type="entry name" value="Znf_C2H2_sf"/>
</dbReference>
<sequence length="553" mass="61488">MAGRPSYVYEAPVAVDGDRRPRVPEGISGEIHTRLVASALRVAKDDLAVEAGKAGKETILIQGGVIVVLNARDRGTLLLDLVYVLPDVRLTIHFSVLRPVGIISVKRLHGKRQAAYPAPEAGLVVQHPDIRHLLLIPDPAVTPIAGVDGVGLWLTFNGSYEEDEGEVEEDDKDKFRAGKGRGGAGRDNFLTSLKMEALMSQIMMNAAYRVHQKARKFPLDLSKYKLLDHTCDSLVNQEDLRSETLDIDSSSPIVLRYAPSAGSDLVADTSVTESSGYVSGLSDDSIHTNREFEAPSPQPLVAHAHPFSIKALLADVPSISADTPSAPAIITSALSPAPAFVQHFRQFTRPLKNESSFRSSKDADTFWCHACNALCVDGRDAQNHQRIHQLQDAPIGLRKSLFSTHGYVTRHIRLNDERFQCGLCDKVVAHCFFTKHQRLHDGHFCEICKKEFSTNSRLRDHMNVHSGNTPFTCSICDRKFSKRSSLTQHYRYHRDHRSYKCGYCAKYFNSKYACAVHERLHTGENPFRCTVAGCGKAYPQKIQLKLHMCSHKI</sequence>
<evidence type="ECO:0000256" key="4">
    <source>
        <dbReference type="ARBA" id="ARBA00022771"/>
    </source>
</evidence>
<evidence type="ECO:0000256" key="3">
    <source>
        <dbReference type="ARBA" id="ARBA00022737"/>
    </source>
</evidence>
<feature type="domain" description="C2H2-type" evidence="8">
    <location>
        <begin position="527"/>
        <end position="553"/>
    </location>
</feature>
<evidence type="ECO:0000259" key="8">
    <source>
        <dbReference type="PROSITE" id="PS50157"/>
    </source>
</evidence>
<gene>
    <name evidence="9" type="ORF">MAR_009036</name>
</gene>
<reference evidence="9" key="1">
    <citation type="submission" date="2022-11" db="EMBL/GenBank/DDBJ databases">
        <title>Centuries of genome instability and evolution in soft-shell clam transmissible cancer (bioRxiv).</title>
        <authorList>
            <person name="Hart S.F.M."/>
            <person name="Yonemitsu M.A."/>
            <person name="Giersch R.M."/>
            <person name="Beal B.F."/>
            <person name="Arriagada G."/>
            <person name="Davis B.W."/>
            <person name="Ostrander E.A."/>
            <person name="Goff S.P."/>
            <person name="Metzger M.J."/>
        </authorList>
    </citation>
    <scope>NUCLEOTIDE SEQUENCE</scope>
    <source>
        <strain evidence="9">MELC-2E11</strain>
        <tissue evidence="9">Siphon/mantle</tissue>
    </source>
</reference>
<evidence type="ECO:0000313" key="10">
    <source>
        <dbReference type="Proteomes" id="UP001164746"/>
    </source>
</evidence>
<dbReference type="InterPro" id="IPR013087">
    <property type="entry name" value="Znf_C2H2_type"/>
</dbReference>
<keyword evidence="4 7" id="KW-0863">Zinc-finger</keyword>
<keyword evidence="3" id="KW-0677">Repeat</keyword>
<feature type="domain" description="C2H2-type" evidence="8">
    <location>
        <begin position="499"/>
        <end position="526"/>
    </location>
</feature>
<dbReference type="PROSITE" id="PS00028">
    <property type="entry name" value="ZINC_FINGER_C2H2_1"/>
    <property type="match status" value="5"/>
</dbReference>
<keyword evidence="2" id="KW-0479">Metal-binding</keyword>
<organism evidence="9 10">
    <name type="scientific">Mya arenaria</name>
    <name type="common">Soft-shell clam</name>
    <dbReference type="NCBI Taxonomy" id="6604"/>
    <lineage>
        <taxon>Eukaryota</taxon>
        <taxon>Metazoa</taxon>
        <taxon>Spiralia</taxon>
        <taxon>Lophotrochozoa</taxon>
        <taxon>Mollusca</taxon>
        <taxon>Bivalvia</taxon>
        <taxon>Autobranchia</taxon>
        <taxon>Heteroconchia</taxon>
        <taxon>Euheterodonta</taxon>
        <taxon>Imparidentia</taxon>
        <taxon>Neoheterodontei</taxon>
        <taxon>Myida</taxon>
        <taxon>Myoidea</taxon>
        <taxon>Myidae</taxon>
        <taxon>Mya</taxon>
    </lineage>
</organism>
<dbReference type="Gene3D" id="3.30.160.60">
    <property type="entry name" value="Classic Zinc Finger"/>
    <property type="match status" value="4"/>
</dbReference>
<dbReference type="PANTHER" id="PTHR16515:SF66">
    <property type="entry name" value="C2H2-TYPE DOMAIN-CONTAINING PROTEIN"/>
    <property type="match status" value="1"/>
</dbReference>
<keyword evidence="10" id="KW-1185">Reference proteome</keyword>
<comment type="subcellular location">
    <subcellularLocation>
        <location evidence="1">Nucleus</location>
    </subcellularLocation>
</comment>
<evidence type="ECO:0000313" key="9">
    <source>
        <dbReference type="EMBL" id="WAR02478.1"/>
    </source>
</evidence>
<feature type="domain" description="C2H2-type" evidence="8">
    <location>
        <begin position="443"/>
        <end position="470"/>
    </location>
</feature>
<dbReference type="PANTHER" id="PTHR16515">
    <property type="entry name" value="PR DOMAIN ZINC FINGER PROTEIN"/>
    <property type="match status" value="1"/>
</dbReference>
<dbReference type="SUPFAM" id="SSF57667">
    <property type="entry name" value="beta-beta-alpha zinc fingers"/>
    <property type="match status" value="2"/>
</dbReference>
<accession>A0ABY7DXL7</accession>
<dbReference type="InterPro" id="IPR050331">
    <property type="entry name" value="Zinc_finger"/>
</dbReference>
<keyword evidence="5" id="KW-0862">Zinc</keyword>
<evidence type="ECO:0000256" key="6">
    <source>
        <dbReference type="ARBA" id="ARBA00023242"/>
    </source>
</evidence>
<protein>
    <submittedName>
        <fullName evidence="9">ZN596-like protein</fullName>
    </submittedName>
</protein>
<dbReference type="Proteomes" id="UP001164746">
    <property type="component" value="Chromosome 4"/>
</dbReference>
<proteinExistence type="predicted"/>
<evidence type="ECO:0000256" key="1">
    <source>
        <dbReference type="ARBA" id="ARBA00004123"/>
    </source>
</evidence>
<keyword evidence="6" id="KW-0539">Nucleus</keyword>
<name>A0ABY7DXL7_MYAAR</name>
<dbReference type="EMBL" id="CP111015">
    <property type="protein sequence ID" value="WAR02478.1"/>
    <property type="molecule type" value="Genomic_DNA"/>
</dbReference>
<evidence type="ECO:0000256" key="5">
    <source>
        <dbReference type="ARBA" id="ARBA00022833"/>
    </source>
</evidence>